<reference evidence="2 3" key="1">
    <citation type="submission" date="2017-09" db="EMBL/GenBank/DDBJ databases">
        <title>Genomics of the genus Arcobacter.</title>
        <authorList>
            <person name="Perez-Cataluna A."/>
            <person name="Figueras M.J."/>
            <person name="Salas-Masso N."/>
        </authorList>
    </citation>
    <scope>NUCLEOTIDE SEQUENCE [LARGE SCALE GENOMIC DNA]</scope>
    <source>
        <strain evidence="2 3">F156-34</strain>
    </source>
</reference>
<dbReference type="RefSeq" id="WP_129060316.1">
    <property type="nucleotide sequence ID" value="NZ_NXIE01000001.1"/>
</dbReference>
<sequence length="129" mass="15122">MSSELLKKMIESKKKFDKKKNLNIMSKFETISDDEVAMVLALRAKRLRLKQKLTQKEFSKNLELNSASTYSNFEQKGTISLVNFIRVVREFGLLDQLDELFKPTDIKDVLEIYEGNDSKNKRVRKKETK</sequence>
<dbReference type="EMBL" id="NXIE01000001">
    <property type="protein sequence ID" value="RXK14205.1"/>
    <property type="molecule type" value="Genomic_DNA"/>
</dbReference>
<proteinExistence type="predicted"/>
<feature type="domain" description="HTH cro/C1-type" evidence="1">
    <location>
        <begin position="45"/>
        <end position="97"/>
    </location>
</feature>
<keyword evidence="3" id="KW-1185">Reference proteome</keyword>
<accession>A0A4Q1AVX2</accession>
<protein>
    <recommendedName>
        <fullName evidence="1">HTH cro/C1-type domain-containing protein</fullName>
    </recommendedName>
</protein>
<name>A0A4Q1AVX2_9BACT</name>
<dbReference type="Proteomes" id="UP000289718">
    <property type="component" value="Unassembled WGS sequence"/>
</dbReference>
<comment type="caution">
    <text evidence="2">The sequence shown here is derived from an EMBL/GenBank/DDBJ whole genome shotgun (WGS) entry which is preliminary data.</text>
</comment>
<dbReference type="InterPro" id="IPR001387">
    <property type="entry name" value="Cro/C1-type_HTH"/>
</dbReference>
<evidence type="ECO:0000313" key="2">
    <source>
        <dbReference type="EMBL" id="RXK14205.1"/>
    </source>
</evidence>
<dbReference type="CDD" id="cd00093">
    <property type="entry name" value="HTH_XRE"/>
    <property type="match status" value="1"/>
</dbReference>
<dbReference type="Gene3D" id="1.10.260.40">
    <property type="entry name" value="lambda repressor-like DNA-binding domains"/>
    <property type="match status" value="1"/>
</dbReference>
<dbReference type="OrthoDB" id="5345195at2"/>
<evidence type="ECO:0000313" key="3">
    <source>
        <dbReference type="Proteomes" id="UP000289718"/>
    </source>
</evidence>
<dbReference type="InterPro" id="IPR010982">
    <property type="entry name" value="Lambda_DNA-bd_dom_sf"/>
</dbReference>
<dbReference type="AlphaFoldDB" id="A0A4Q1AVX2"/>
<dbReference type="GO" id="GO:0003677">
    <property type="term" value="F:DNA binding"/>
    <property type="evidence" value="ECO:0007669"/>
    <property type="project" value="InterPro"/>
</dbReference>
<evidence type="ECO:0000259" key="1">
    <source>
        <dbReference type="PROSITE" id="PS50943"/>
    </source>
</evidence>
<dbReference type="PROSITE" id="PS50943">
    <property type="entry name" value="HTH_CROC1"/>
    <property type="match status" value="1"/>
</dbReference>
<gene>
    <name evidence="2" type="ORF">CP965_01795</name>
</gene>
<organism evidence="2 3">
    <name type="scientific">Halarcobacter mediterraneus</name>
    <dbReference type="NCBI Taxonomy" id="2023153"/>
    <lineage>
        <taxon>Bacteria</taxon>
        <taxon>Pseudomonadati</taxon>
        <taxon>Campylobacterota</taxon>
        <taxon>Epsilonproteobacteria</taxon>
        <taxon>Campylobacterales</taxon>
        <taxon>Arcobacteraceae</taxon>
        <taxon>Halarcobacter</taxon>
    </lineage>
</organism>